<feature type="transmembrane region" description="Helical" evidence="7">
    <location>
        <begin position="6"/>
        <end position="27"/>
    </location>
</feature>
<feature type="transmembrane region" description="Helical" evidence="7">
    <location>
        <begin position="39"/>
        <end position="56"/>
    </location>
</feature>
<dbReference type="InterPro" id="IPR002751">
    <property type="entry name" value="CbiM/NikMN"/>
</dbReference>
<organism evidence="8 9">
    <name type="scientific">Natronincola ferrireducens</name>
    <dbReference type="NCBI Taxonomy" id="393762"/>
    <lineage>
        <taxon>Bacteria</taxon>
        <taxon>Bacillati</taxon>
        <taxon>Bacillota</taxon>
        <taxon>Clostridia</taxon>
        <taxon>Peptostreptococcales</taxon>
        <taxon>Natronincolaceae</taxon>
        <taxon>Natronincola</taxon>
    </lineage>
</organism>
<evidence type="ECO:0000256" key="5">
    <source>
        <dbReference type="ARBA" id="ARBA00022989"/>
    </source>
</evidence>
<dbReference type="OrthoDB" id="9809846at2"/>
<dbReference type="STRING" id="393762.SAMN05660472_02217"/>
<dbReference type="RefSeq" id="WP_090553758.1">
    <property type="nucleotide sequence ID" value="NZ_FNFP01000005.1"/>
</dbReference>
<evidence type="ECO:0000256" key="6">
    <source>
        <dbReference type="ARBA" id="ARBA00023136"/>
    </source>
</evidence>
<dbReference type="AlphaFoldDB" id="A0A1G9FQW3"/>
<dbReference type="GO" id="GO:0005886">
    <property type="term" value="C:plasma membrane"/>
    <property type="evidence" value="ECO:0007669"/>
    <property type="project" value="UniProtKB-SubCell"/>
</dbReference>
<keyword evidence="4 7" id="KW-0812">Transmembrane</keyword>
<dbReference type="EMBL" id="FNFP01000005">
    <property type="protein sequence ID" value="SDK90791.1"/>
    <property type="molecule type" value="Genomic_DNA"/>
</dbReference>
<name>A0A1G9FQW3_9FIRM</name>
<dbReference type="Gene3D" id="1.10.1760.20">
    <property type="match status" value="1"/>
</dbReference>
<keyword evidence="6 7" id="KW-0472">Membrane</keyword>
<dbReference type="Proteomes" id="UP000198718">
    <property type="component" value="Unassembled WGS sequence"/>
</dbReference>
<dbReference type="NCBIfam" id="NF004907">
    <property type="entry name" value="PRK06265.2-2"/>
    <property type="match status" value="1"/>
</dbReference>
<keyword evidence="3" id="KW-1003">Cell membrane</keyword>
<dbReference type="GO" id="GO:0000041">
    <property type="term" value="P:transition metal ion transport"/>
    <property type="evidence" value="ECO:0007669"/>
    <property type="project" value="InterPro"/>
</dbReference>
<evidence type="ECO:0000313" key="8">
    <source>
        <dbReference type="EMBL" id="SDK90791.1"/>
    </source>
</evidence>
<feature type="transmembrane region" description="Helical" evidence="7">
    <location>
        <begin position="100"/>
        <end position="118"/>
    </location>
</feature>
<protein>
    <submittedName>
        <fullName evidence="8">Cobalt/nickel transport system permease protein</fullName>
    </submittedName>
</protein>
<evidence type="ECO:0000313" key="9">
    <source>
        <dbReference type="Proteomes" id="UP000198718"/>
    </source>
</evidence>
<proteinExistence type="predicted"/>
<accession>A0A1G9FQW3</accession>
<evidence type="ECO:0000256" key="4">
    <source>
        <dbReference type="ARBA" id="ARBA00022692"/>
    </source>
</evidence>
<feature type="transmembrane region" description="Helical" evidence="7">
    <location>
        <begin position="130"/>
        <end position="151"/>
    </location>
</feature>
<comment type="subcellular location">
    <subcellularLocation>
        <location evidence="1">Cell membrane</location>
        <topology evidence="1">Multi-pass membrane protein</topology>
    </subcellularLocation>
</comment>
<keyword evidence="5 7" id="KW-1133">Transmembrane helix</keyword>
<gene>
    <name evidence="8" type="ORF">SAMN05660472_02217</name>
</gene>
<keyword evidence="2" id="KW-0813">Transport</keyword>
<feature type="transmembrane region" description="Helical" evidence="7">
    <location>
        <begin position="163"/>
        <end position="186"/>
    </location>
</feature>
<evidence type="ECO:0000256" key="3">
    <source>
        <dbReference type="ARBA" id="ARBA00022475"/>
    </source>
</evidence>
<dbReference type="PANTHER" id="PTHR34229">
    <property type="entry name" value="METAL TRANSPORT PROTEIN HI_1621-RELATED"/>
    <property type="match status" value="1"/>
</dbReference>
<dbReference type="Pfam" id="PF01891">
    <property type="entry name" value="CbiM"/>
    <property type="match status" value="1"/>
</dbReference>
<dbReference type="PANTHER" id="PTHR34229:SF1">
    <property type="entry name" value="METAL TRANSPORT PROTEIN HI_1621-RELATED"/>
    <property type="match status" value="1"/>
</dbReference>
<evidence type="ECO:0000256" key="2">
    <source>
        <dbReference type="ARBA" id="ARBA00022448"/>
    </source>
</evidence>
<sequence length="203" mass="21425">MHLADGVLSTPVIVASYGVSIASMAVAAKGIKDEEIPKISLMAGTFFAVSLISIPVPPTSVHPLLCGLIGIILGKKAPLAFFPALLLQALLFRHGGVTSLGANTVMLSIPAYLSHMLYQKIPMKKPAARGGIIGAISVVMTVIILIFLLALTDARFAAGDFSVVKIAMVGHAPLIIVEGIVTAFAVQFIDKNKKDWIEERVLV</sequence>
<evidence type="ECO:0000256" key="7">
    <source>
        <dbReference type="SAM" id="Phobius"/>
    </source>
</evidence>
<reference evidence="8 9" key="1">
    <citation type="submission" date="2016-10" db="EMBL/GenBank/DDBJ databases">
        <authorList>
            <person name="de Groot N.N."/>
        </authorList>
    </citation>
    <scope>NUCLEOTIDE SEQUENCE [LARGE SCALE GENOMIC DNA]</scope>
    <source>
        <strain evidence="8 9">DSM 18346</strain>
    </source>
</reference>
<evidence type="ECO:0000256" key="1">
    <source>
        <dbReference type="ARBA" id="ARBA00004651"/>
    </source>
</evidence>
<keyword evidence="9" id="KW-1185">Reference proteome</keyword>